<organism evidence="1 2">
    <name type="scientific">Puccinia striiformis f. sp. tritici PST-78</name>
    <dbReference type="NCBI Taxonomy" id="1165861"/>
    <lineage>
        <taxon>Eukaryota</taxon>
        <taxon>Fungi</taxon>
        <taxon>Dikarya</taxon>
        <taxon>Basidiomycota</taxon>
        <taxon>Pucciniomycotina</taxon>
        <taxon>Pucciniomycetes</taxon>
        <taxon>Pucciniales</taxon>
        <taxon>Pucciniaceae</taxon>
        <taxon>Puccinia</taxon>
    </lineage>
</organism>
<evidence type="ECO:0000313" key="1">
    <source>
        <dbReference type="EMBL" id="KNE99487.1"/>
    </source>
</evidence>
<dbReference type="EMBL" id="AJIL01000045">
    <property type="protein sequence ID" value="KNE99487.1"/>
    <property type="molecule type" value="Genomic_DNA"/>
</dbReference>
<gene>
    <name evidence="1" type="ORF">PSTG_07205</name>
</gene>
<dbReference type="AlphaFoldDB" id="A0A0L0VJP7"/>
<dbReference type="Proteomes" id="UP000054564">
    <property type="component" value="Unassembled WGS sequence"/>
</dbReference>
<evidence type="ECO:0000313" key="2">
    <source>
        <dbReference type="Proteomes" id="UP000054564"/>
    </source>
</evidence>
<protein>
    <submittedName>
        <fullName evidence="1">Uncharacterized protein</fullName>
    </submittedName>
</protein>
<proteinExistence type="predicted"/>
<comment type="caution">
    <text evidence="1">The sequence shown here is derived from an EMBL/GenBank/DDBJ whole genome shotgun (WGS) entry which is preliminary data.</text>
</comment>
<name>A0A0L0VJP7_9BASI</name>
<sequence length="138" mass="15283">MSRLVIQASGQERSLSFCAHQAVAQLPKSVNAQTIIERLRLSSSMANITMGSLASREHSCRAERSQEVVRMGRDNAIDRQIVASSAVTTRSYPILRLLHRQCKIGAHVVYNAMSREKYYTSGASGKYGYELYAEVAVS</sequence>
<reference evidence="2" key="1">
    <citation type="submission" date="2014-03" db="EMBL/GenBank/DDBJ databases">
        <title>The Genome Sequence of Puccinia striiformis f. sp. tritici PST-78.</title>
        <authorList>
            <consortium name="The Broad Institute Genome Sequencing Platform"/>
            <person name="Cuomo C."/>
            <person name="Hulbert S."/>
            <person name="Chen X."/>
            <person name="Walker B."/>
            <person name="Young S.K."/>
            <person name="Zeng Q."/>
            <person name="Gargeya S."/>
            <person name="Fitzgerald M."/>
            <person name="Haas B."/>
            <person name="Abouelleil A."/>
            <person name="Alvarado L."/>
            <person name="Arachchi H.M."/>
            <person name="Berlin A.M."/>
            <person name="Chapman S.B."/>
            <person name="Goldberg J."/>
            <person name="Griggs A."/>
            <person name="Gujja S."/>
            <person name="Hansen M."/>
            <person name="Howarth C."/>
            <person name="Imamovic A."/>
            <person name="Larimer J."/>
            <person name="McCowan C."/>
            <person name="Montmayeur A."/>
            <person name="Murphy C."/>
            <person name="Neiman D."/>
            <person name="Pearson M."/>
            <person name="Priest M."/>
            <person name="Roberts A."/>
            <person name="Saif S."/>
            <person name="Shea T."/>
            <person name="Sisk P."/>
            <person name="Sykes S."/>
            <person name="Wortman J."/>
            <person name="Nusbaum C."/>
            <person name="Birren B."/>
        </authorList>
    </citation>
    <scope>NUCLEOTIDE SEQUENCE [LARGE SCALE GENOMIC DNA]</scope>
    <source>
        <strain evidence="2">race PST-78</strain>
    </source>
</reference>
<keyword evidence="2" id="KW-1185">Reference proteome</keyword>
<accession>A0A0L0VJP7</accession>